<dbReference type="EMBL" id="CCNE01000022">
    <property type="protein sequence ID" value="CDX57961.1"/>
    <property type="molecule type" value="Genomic_DNA"/>
</dbReference>
<organism evidence="2 3">
    <name type="scientific">Mesorhizobium plurifarium</name>
    <dbReference type="NCBI Taxonomy" id="69974"/>
    <lineage>
        <taxon>Bacteria</taxon>
        <taxon>Pseudomonadati</taxon>
        <taxon>Pseudomonadota</taxon>
        <taxon>Alphaproteobacteria</taxon>
        <taxon>Hyphomicrobiales</taxon>
        <taxon>Phyllobacteriaceae</taxon>
        <taxon>Mesorhizobium</taxon>
    </lineage>
</organism>
<dbReference type="Proteomes" id="UP000046122">
    <property type="component" value="Unassembled WGS sequence"/>
</dbReference>
<sequence length="346" mass="39625">MLVDIFARRYEHVPLRDSFEQRDKRLLVQAFRILADDIRPYYRDGNEYPEGTAYWTKLHDSVARELGLTELSPKMLSYTTKWNGNDHFQVHRQPMVTICEKWMEGPVVDSPDIHIKDRLSLVEIGLRMREQEIAAANDAPIGDGERLVASLTTRRLVVPGDPEAAVKSRRQRTTSAFRASVEELNARFRQAGYPLNYHNGYLQISSDTLMEQQVETPFWSIVSDNSWVNVDTDMKEALDLRDSDGPDPAFYAARALESTIKIISDRKGWTTGKEKGAHNFIENLASRTNAFIEPWEGESLKAIFTHIRNPAGHGAGSAQMRTLSRPQTDWAIEFCMSWIKNLIRRL</sequence>
<accession>A0A090GDF2</accession>
<protein>
    <recommendedName>
        <fullName evidence="1">HEPN AbiJ-N-terminal domain-containing protein</fullName>
    </recommendedName>
</protein>
<evidence type="ECO:0000313" key="3">
    <source>
        <dbReference type="Proteomes" id="UP000046122"/>
    </source>
</evidence>
<gene>
    <name evidence="2" type="ORF">MPL3365_290026</name>
</gene>
<feature type="domain" description="HEPN AbiJ-N-terminal" evidence="1">
    <location>
        <begin position="4"/>
        <end position="220"/>
    </location>
</feature>
<evidence type="ECO:0000313" key="2">
    <source>
        <dbReference type="EMBL" id="CDX57961.1"/>
    </source>
</evidence>
<evidence type="ECO:0000259" key="1">
    <source>
        <dbReference type="Pfam" id="PF18863"/>
    </source>
</evidence>
<dbReference type="AlphaFoldDB" id="A0A090GDF2"/>
<dbReference type="Pfam" id="PF18863">
    <property type="entry name" value="AbiJ_NTD4"/>
    <property type="match status" value="1"/>
</dbReference>
<dbReference type="InterPro" id="IPR049503">
    <property type="entry name" value="AbiJ_NTD4"/>
</dbReference>
<reference evidence="2 3" key="1">
    <citation type="submission" date="2014-08" db="EMBL/GenBank/DDBJ databases">
        <authorList>
            <person name="Moulin Lionel"/>
        </authorList>
    </citation>
    <scope>NUCLEOTIDE SEQUENCE [LARGE SCALE GENOMIC DNA]</scope>
</reference>
<proteinExistence type="predicted"/>
<name>A0A090GDF2_MESPL</name>